<proteinExistence type="predicted"/>
<dbReference type="EMBL" id="KZ422591">
    <property type="protein sequence ID" value="PIO52957.1"/>
    <property type="molecule type" value="Genomic_DNA"/>
</dbReference>
<dbReference type="GO" id="GO:0045259">
    <property type="term" value="C:proton-transporting ATP synthase complex"/>
    <property type="evidence" value="ECO:0007669"/>
    <property type="project" value="InterPro"/>
</dbReference>
<evidence type="ECO:0000259" key="1">
    <source>
        <dbReference type="Pfam" id="PF00306"/>
    </source>
</evidence>
<dbReference type="Gene3D" id="1.20.150.20">
    <property type="entry name" value="ATP synthase alpha/beta chain, C-terminal domain"/>
    <property type="match status" value="1"/>
</dbReference>
<feature type="non-terminal residue" evidence="2">
    <location>
        <position position="63"/>
    </location>
</feature>
<dbReference type="CDD" id="cd18113">
    <property type="entry name" value="ATP-synt_F1_alpha_C"/>
    <property type="match status" value="1"/>
</dbReference>
<dbReference type="PANTHER" id="PTHR48082">
    <property type="entry name" value="ATP SYNTHASE SUBUNIT ALPHA, MITOCHONDRIAL"/>
    <property type="match status" value="1"/>
</dbReference>
<dbReference type="SUPFAM" id="SSF47917">
    <property type="entry name" value="C-terminal domain of alpha and beta subunits of F1 ATP synthase"/>
    <property type="match status" value="1"/>
</dbReference>
<organism evidence="2 3">
    <name type="scientific">Teladorsagia circumcincta</name>
    <name type="common">Brown stomach worm</name>
    <name type="synonym">Ostertagia circumcincta</name>
    <dbReference type="NCBI Taxonomy" id="45464"/>
    <lineage>
        <taxon>Eukaryota</taxon>
        <taxon>Metazoa</taxon>
        <taxon>Ecdysozoa</taxon>
        <taxon>Nematoda</taxon>
        <taxon>Chromadorea</taxon>
        <taxon>Rhabditida</taxon>
        <taxon>Rhabditina</taxon>
        <taxon>Rhabditomorpha</taxon>
        <taxon>Strongyloidea</taxon>
        <taxon>Trichostrongylidae</taxon>
        <taxon>Teladorsagia</taxon>
    </lineage>
</organism>
<dbReference type="GO" id="GO:0043531">
    <property type="term" value="F:ADP binding"/>
    <property type="evidence" value="ECO:0007669"/>
    <property type="project" value="TreeGrafter"/>
</dbReference>
<evidence type="ECO:0000313" key="3">
    <source>
        <dbReference type="Proteomes" id="UP000230423"/>
    </source>
</evidence>
<reference evidence="2 3" key="1">
    <citation type="submission" date="2015-09" db="EMBL/GenBank/DDBJ databases">
        <title>Draft genome of the parasitic nematode Teladorsagia circumcincta isolate WARC Sus (inbred).</title>
        <authorList>
            <person name="Mitreva M."/>
        </authorList>
    </citation>
    <scope>NUCLEOTIDE SEQUENCE [LARGE SCALE GENOMIC DNA]</scope>
    <source>
        <strain evidence="2 3">S</strain>
    </source>
</reference>
<sequence>VAAFAQFGSDLDASTQQLLNRGVRLTELLKQGQYVPMAIEEQVAVIYAGVKGHLDKVDPSAIT</sequence>
<name>A0A2G9T4S0_TELCI</name>
<dbReference type="PANTHER" id="PTHR48082:SF2">
    <property type="entry name" value="ATP SYNTHASE SUBUNIT ALPHA, MITOCHONDRIAL"/>
    <property type="match status" value="1"/>
</dbReference>
<dbReference type="InterPro" id="IPR038376">
    <property type="entry name" value="ATP_synth_asu_C_sf"/>
</dbReference>
<dbReference type="GO" id="GO:0046933">
    <property type="term" value="F:proton-transporting ATP synthase activity, rotational mechanism"/>
    <property type="evidence" value="ECO:0007669"/>
    <property type="project" value="InterPro"/>
</dbReference>
<keyword evidence="3" id="KW-1185">Reference proteome</keyword>
<accession>A0A2G9T4S0</accession>
<dbReference type="AlphaFoldDB" id="A0A2G9T4S0"/>
<dbReference type="InterPro" id="IPR005294">
    <property type="entry name" value="ATP_synth_F1_asu"/>
</dbReference>
<dbReference type="GO" id="GO:0005524">
    <property type="term" value="F:ATP binding"/>
    <property type="evidence" value="ECO:0007669"/>
    <property type="project" value="TreeGrafter"/>
</dbReference>
<protein>
    <submittedName>
        <fullName evidence="2">ATP synthase</fullName>
    </submittedName>
</protein>
<dbReference type="OrthoDB" id="9805536at2759"/>
<dbReference type="Pfam" id="PF00306">
    <property type="entry name" value="ATP-synt_ab_C"/>
    <property type="match status" value="1"/>
</dbReference>
<evidence type="ECO:0000313" key="2">
    <source>
        <dbReference type="EMBL" id="PIO52957.1"/>
    </source>
</evidence>
<gene>
    <name evidence="2" type="ORF">TELCIR_25728</name>
</gene>
<feature type="non-terminal residue" evidence="2">
    <location>
        <position position="1"/>
    </location>
</feature>
<dbReference type="InterPro" id="IPR000793">
    <property type="entry name" value="ATP_synth_asu_C"/>
</dbReference>
<feature type="domain" description="ATP synthase alpha subunit C-terminal" evidence="1">
    <location>
        <begin position="2"/>
        <end position="62"/>
    </location>
</feature>
<dbReference type="Proteomes" id="UP000230423">
    <property type="component" value="Unassembled WGS sequence"/>
</dbReference>